<feature type="region of interest" description="Disordered" evidence="1">
    <location>
        <begin position="140"/>
        <end position="174"/>
    </location>
</feature>
<feature type="region of interest" description="Disordered" evidence="1">
    <location>
        <begin position="258"/>
        <end position="277"/>
    </location>
</feature>
<organism evidence="2 3">
    <name type="scientific">Streptomyces aidingensis</name>
    <dbReference type="NCBI Taxonomy" id="910347"/>
    <lineage>
        <taxon>Bacteria</taxon>
        <taxon>Bacillati</taxon>
        <taxon>Actinomycetota</taxon>
        <taxon>Actinomycetes</taxon>
        <taxon>Kitasatosporales</taxon>
        <taxon>Streptomycetaceae</taxon>
        <taxon>Streptomyces</taxon>
    </lineage>
</organism>
<dbReference type="EMBL" id="FOLM01000020">
    <property type="protein sequence ID" value="SFD58541.1"/>
    <property type="molecule type" value="Genomic_DNA"/>
</dbReference>
<evidence type="ECO:0000313" key="3">
    <source>
        <dbReference type="Proteomes" id="UP000199207"/>
    </source>
</evidence>
<dbReference type="Proteomes" id="UP000199207">
    <property type="component" value="Unassembled WGS sequence"/>
</dbReference>
<name>A0A1I1TIR5_9ACTN</name>
<proteinExistence type="predicted"/>
<evidence type="ECO:0000313" key="2">
    <source>
        <dbReference type="EMBL" id="SFD58541.1"/>
    </source>
</evidence>
<dbReference type="AlphaFoldDB" id="A0A1I1TIR5"/>
<feature type="region of interest" description="Disordered" evidence="1">
    <location>
        <begin position="37"/>
        <end position="85"/>
    </location>
</feature>
<dbReference type="OrthoDB" id="4224574at2"/>
<accession>A0A1I1TIR5</accession>
<feature type="compositionally biased region" description="Basic and acidic residues" evidence="1">
    <location>
        <begin position="140"/>
        <end position="152"/>
    </location>
</feature>
<protein>
    <submittedName>
        <fullName evidence="2">Uncharacterized protein</fullName>
    </submittedName>
</protein>
<sequence>MSGSLMYTTVTPGEDVLRQQAERRTLLEIERRRLMAERSAERKRRDSVRKSDRVRRTDERAAGRRGHDDAEAGGRSSADEVRAAERRMGEAEALLRPLRARFGPDCLAGLDQDLSLLRKRLRRAEAGARMSGDLERVEARARQLAEAAERDLGPGTEQSRPAGRHARRPEHGEPPADRAAAVLLALADAEQRLADLEVRAAEFAPDGHRSCAGLLDQLRTALQEGRPARTQALLGAVTQRLTHLTGIVFEAEHAREQEAARRRAQDERAAAEQERRRHETLREAADRLGAVQRHVRDALKTAAEFQAEALADELRLVLRRADDALDARRTEEALAAVAELEQLLPRTEARLDELLLARDLRNGLARALRGAMAEEGFRHVGGQQSGRGALHAFQQPGGRLYSVTIGSRPDGTAYLAYGVEGLPVFGAPPEDEPEAVLLRVHKALDRVGYRPGELRHGVG</sequence>
<dbReference type="STRING" id="910347.SAMN05421773_1203"/>
<evidence type="ECO:0000256" key="1">
    <source>
        <dbReference type="SAM" id="MobiDB-lite"/>
    </source>
</evidence>
<dbReference type="RefSeq" id="WP_139238438.1">
    <property type="nucleotide sequence ID" value="NZ_FOLM01000020.1"/>
</dbReference>
<keyword evidence="3" id="KW-1185">Reference proteome</keyword>
<reference evidence="2 3" key="1">
    <citation type="submission" date="2016-10" db="EMBL/GenBank/DDBJ databases">
        <authorList>
            <person name="de Groot N.N."/>
        </authorList>
    </citation>
    <scope>NUCLEOTIDE SEQUENCE [LARGE SCALE GENOMIC DNA]</scope>
    <source>
        <strain evidence="2 3">CGMCC 4.5739</strain>
    </source>
</reference>
<gene>
    <name evidence="2" type="ORF">SAMN05421773_1203</name>
</gene>